<dbReference type="InterPro" id="IPR002104">
    <property type="entry name" value="Integrase_catalytic"/>
</dbReference>
<keyword evidence="13" id="KW-1185">Reference proteome</keyword>
<feature type="domain" description="Core-binding (CB)" evidence="11">
    <location>
        <begin position="49"/>
        <end position="153"/>
    </location>
</feature>
<proteinExistence type="predicted"/>
<dbReference type="EMBL" id="JACOFX010000021">
    <property type="protein sequence ID" value="MBC3910905.1"/>
    <property type="molecule type" value="Genomic_DNA"/>
</dbReference>
<evidence type="ECO:0000259" key="11">
    <source>
        <dbReference type="PROSITE" id="PS51900"/>
    </source>
</evidence>
<dbReference type="InterPro" id="IPR011010">
    <property type="entry name" value="DNA_brk_join_enz"/>
</dbReference>
<gene>
    <name evidence="12" type="ORF">H8L47_25355</name>
</gene>
<dbReference type="InterPro" id="IPR044068">
    <property type="entry name" value="CB"/>
</dbReference>
<evidence type="ECO:0000256" key="1">
    <source>
        <dbReference type="ARBA" id="ARBA00004496"/>
    </source>
</evidence>
<dbReference type="PROSITE" id="PS51898">
    <property type="entry name" value="TYR_RECOMBINASE"/>
    <property type="match status" value="1"/>
</dbReference>
<keyword evidence="3" id="KW-0132">Cell division</keyword>
<evidence type="ECO:0000256" key="8">
    <source>
        <dbReference type="ARBA" id="ARBA00023306"/>
    </source>
</evidence>
<keyword evidence="5" id="KW-0229">DNA integration</keyword>
<dbReference type="SUPFAM" id="SSF56349">
    <property type="entry name" value="DNA breaking-rejoining enzymes"/>
    <property type="match status" value="1"/>
</dbReference>
<dbReference type="InterPro" id="IPR050090">
    <property type="entry name" value="Tyrosine_recombinase_XerCD"/>
</dbReference>
<keyword evidence="4" id="KW-0159">Chromosome partition</keyword>
<protein>
    <submittedName>
        <fullName evidence="12">Site-specific integrase</fullName>
    </submittedName>
</protein>
<organism evidence="12 13">
    <name type="scientific">Undibacterium umbellatum</name>
    <dbReference type="NCBI Taxonomy" id="2762300"/>
    <lineage>
        <taxon>Bacteria</taxon>
        <taxon>Pseudomonadati</taxon>
        <taxon>Pseudomonadota</taxon>
        <taxon>Betaproteobacteria</taxon>
        <taxon>Burkholderiales</taxon>
        <taxon>Oxalobacteraceae</taxon>
        <taxon>Undibacterium</taxon>
    </lineage>
</organism>
<evidence type="ECO:0000313" key="12">
    <source>
        <dbReference type="EMBL" id="MBC3910905.1"/>
    </source>
</evidence>
<evidence type="ECO:0000256" key="9">
    <source>
        <dbReference type="PROSITE-ProRule" id="PRU01248"/>
    </source>
</evidence>
<dbReference type="InterPro" id="IPR010998">
    <property type="entry name" value="Integrase_recombinase_N"/>
</dbReference>
<dbReference type="Proteomes" id="UP000646911">
    <property type="component" value="Unassembled WGS sequence"/>
</dbReference>
<accession>A0ABR6ZGP8</accession>
<evidence type="ECO:0000256" key="5">
    <source>
        <dbReference type="ARBA" id="ARBA00022908"/>
    </source>
</evidence>
<sequence length="397" mass="45725">MTKPMPDIDKSATPEPFFALSKLENAPASTLDGTSGINRATLTPWITASNDSEAIKAWLRNFDAESHTYRAYEKEALRLLLWAVLEQKKPLSSLVTDDFEDYFKFLANPPTHWVSTARVERESPEWAPLRAPLKPSSIKQAKVILNAMMIWLVNARYLAGNPLAIVRQKRSSQIKRPSRYLPMTTWEFFWDWLETWPEMTDRQQRDKLRIQMLFSLLYVTAARLSDVAQATMGDLRQDDDGYWWWHVVGKGDKEGEIPITPELLGWIKRYRILNGLSPLPSPGEKIALFFRSNGPSEERLSDSVIYRTVTKTMRKAAAEADIREQFDISARLRDASTHWMRHTALTHQAQAGMNIVTIKANARHNSIATTSKYLHDEEKLRHKENRDQVHIRKSHGD</sequence>
<comment type="caution">
    <text evidence="12">The sequence shown here is derived from an EMBL/GenBank/DDBJ whole genome shotgun (WGS) entry which is preliminary data.</text>
</comment>
<dbReference type="Gene3D" id="1.10.443.10">
    <property type="entry name" value="Intergrase catalytic core"/>
    <property type="match status" value="1"/>
</dbReference>
<keyword evidence="8" id="KW-0131">Cell cycle</keyword>
<dbReference type="PANTHER" id="PTHR30349:SF77">
    <property type="entry name" value="TYROSINE RECOMBINASE XERC"/>
    <property type="match status" value="1"/>
</dbReference>
<evidence type="ECO:0000256" key="3">
    <source>
        <dbReference type="ARBA" id="ARBA00022618"/>
    </source>
</evidence>
<dbReference type="Gene3D" id="1.10.150.130">
    <property type="match status" value="1"/>
</dbReference>
<feature type="domain" description="Tyr recombinase" evidence="10">
    <location>
        <begin position="176"/>
        <end position="387"/>
    </location>
</feature>
<evidence type="ECO:0000256" key="6">
    <source>
        <dbReference type="ARBA" id="ARBA00023125"/>
    </source>
</evidence>
<dbReference type="RefSeq" id="WP_186956483.1">
    <property type="nucleotide sequence ID" value="NZ_JACOFX010000021.1"/>
</dbReference>
<evidence type="ECO:0000259" key="10">
    <source>
        <dbReference type="PROSITE" id="PS51898"/>
    </source>
</evidence>
<name>A0ABR6ZGP8_9BURK</name>
<evidence type="ECO:0000256" key="4">
    <source>
        <dbReference type="ARBA" id="ARBA00022829"/>
    </source>
</evidence>
<keyword evidence="2" id="KW-0963">Cytoplasm</keyword>
<evidence type="ECO:0000256" key="7">
    <source>
        <dbReference type="ARBA" id="ARBA00023172"/>
    </source>
</evidence>
<dbReference type="Pfam" id="PF00589">
    <property type="entry name" value="Phage_integrase"/>
    <property type="match status" value="1"/>
</dbReference>
<keyword evidence="6 9" id="KW-0238">DNA-binding</keyword>
<dbReference type="PROSITE" id="PS51900">
    <property type="entry name" value="CB"/>
    <property type="match status" value="1"/>
</dbReference>
<keyword evidence="7" id="KW-0233">DNA recombination</keyword>
<dbReference type="PANTHER" id="PTHR30349">
    <property type="entry name" value="PHAGE INTEGRASE-RELATED"/>
    <property type="match status" value="1"/>
</dbReference>
<evidence type="ECO:0000313" key="13">
    <source>
        <dbReference type="Proteomes" id="UP000646911"/>
    </source>
</evidence>
<dbReference type="InterPro" id="IPR013762">
    <property type="entry name" value="Integrase-like_cat_sf"/>
</dbReference>
<reference evidence="12 13" key="1">
    <citation type="submission" date="2020-08" db="EMBL/GenBank/DDBJ databases">
        <title>Novel species isolated from subtropical streams in China.</title>
        <authorList>
            <person name="Lu H."/>
        </authorList>
    </citation>
    <scope>NUCLEOTIDE SEQUENCE [LARGE SCALE GENOMIC DNA]</scope>
    <source>
        <strain evidence="12 13">NL8W</strain>
    </source>
</reference>
<comment type="subcellular location">
    <subcellularLocation>
        <location evidence="1">Cytoplasm</location>
    </subcellularLocation>
</comment>
<dbReference type="CDD" id="cd00397">
    <property type="entry name" value="DNA_BRE_C"/>
    <property type="match status" value="1"/>
</dbReference>
<evidence type="ECO:0000256" key="2">
    <source>
        <dbReference type="ARBA" id="ARBA00022490"/>
    </source>
</evidence>